<dbReference type="CDD" id="cd00882">
    <property type="entry name" value="Ras_like_GTPase"/>
    <property type="match status" value="1"/>
</dbReference>
<evidence type="ECO:0000256" key="1">
    <source>
        <dbReference type="ARBA" id="ARBA00009243"/>
    </source>
</evidence>
<dbReference type="SUPFAM" id="SSF52540">
    <property type="entry name" value="P-loop containing nucleoside triphosphate hydrolases"/>
    <property type="match status" value="1"/>
</dbReference>
<evidence type="ECO:0000259" key="2">
    <source>
        <dbReference type="PROSITE" id="PS51886"/>
    </source>
</evidence>
<reference evidence="3 4" key="1">
    <citation type="submission" date="2024-09" db="EMBL/GenBank/DDBJ databases">
        <title>A chromosome-level genome assembly of Gray's grenadier anchovy, Coilia grayii.</title>
        <authorList>
            <person name="Fu Z."/>
        </authorList>
    </citation>
    <scope>NUCLEOTIDE SEQUENCE [LARGE SCALE GENOMIC DNA]</scope>
    <source>
        <strain evidence="3">G4</strain>
        <tissue evidence="3">Muscle</tissue>
    </source>
</reference>
<protein>
    <recommendedName>
        <fullName evidence="2">TLDc domain-containing protein</fullName>
    </recommendedName>
</protein>
<gene>
    <name evidence="3" type="ORF">ACEWY4_007112</name>
</gene>
<comment type="similarity">
    <text evidence="1">Belongs to the IFI44 family.</text>
</comment>
<evidence type="ECO:0000313" key="3">
    <source>
        <dbReference type="EMBL" id="KAL2097905.1"/>
    </source>
</evidence>
<dbReference type="PROSITE" id="PS51886">
    <property type="entry name" value="TLDC"/>
    <property type="match status" value="1"/>
</dbReference>
<accession>A0ABD1KFJ2</accession>
<evidence type="ECO:0000313" key="4">
    <source>
        <dbReference type="Proteomes" id="UP001591681"/>
    </source>
</evidence>
<dbReference type="Gene3D" id="3.40.50.300">
    <property type="entry name" value="P-loop containing nucleotide triphosphate hydrolases"/>
    <property type="match status" value="1"/>
</dbReference>
<keyword evidence="4" id="KW-1185">Reference proteome</keyword>
<dbReference type="SMART" id="SM00584">
    <property type="entry name" value="TLDc"/>
    <property type="match status" value="1"/>
</dbReference>
<comment type="caution">
    <text evidence="3">The sequence shown here is derived from an EMBL/GenBank/DDBJ whole genome shotgun (WGS) entry which is preliminary data.</text>
</comment>
<dbReference type="PANTHER" id="PTHR14241">
    <property type="entry name" value="INTERFERON-INDUCED PROTEIN 44"/>
    <property type="match status" value="1"/>
</dbReference>
<organism evidence="3 4">
    <name type="scientific">Coilia grayii</name>
    <name type="common">Gray's grenadier anchovy</name>
    <dbReference type="NCBI Taxonomy" id="363190"/>
    <lineage>
        <taxon>Eukaryota</taxon>
        <taxon>Metazoa</taxon>
        <taxon>Chordata</taxon>
        <taxon>Craniata</taxon>
        <taxon>Vertebrata</taxon>
        <taxon>Euteleostomi</taxon>
        <taxon>Actinopterygii</taxon>
        <taxon>Neopterygii</taxon>
        <taxon>Teleostei</taxon>
        <taxon>Clupei</taxon>
        <taxon>Clupeiformes</taxon>
        <taxon>Clupeoidei</taxon>
        <taxon>Engraulidae</taxon>
        <taxon>Coilinae</taxon>
        <taxon>Coilia</taxon>
    </lineage>
</organism>
<dbReference type="Pfam" id="PF07534">
    <property type="entry name" value="TLD"/>
    <property type="match status" value="1"/>
</dbReference>
<sequence>MSVVTSRLTRGQERRICSIFGHARLSLIYKASIHGYNNANFHNKCNQQGPTLTVAYNNSGFIFGAYISKDYAQTGQNIVDEKAFLFSFDEKEQNPEPYRVASQNGQPAFTDGDTGPNFGSLIFLHNNADTIHSNPGNFFNFDPIKMHGNNLQLLECEVYRVEECSALLAKPWRTIQWNPEERKGLMETIIKWKPVISSVNQARVLLVGQVGAGKSSFFNSVCSVFKGYVSTQANTGTAGTSLTTQYRTYSISGGCNGNPVPVVLCDTMGMEDGLNAGLNIDDFTGIVKGNVPDRYQFNPAMPLQEEAPGFRKSVTLKDKIHCVTFVIDTSKFKLLPDSMIEKFSALRKKANQLGVPQLVLMTKVDEACPLVTEDLKNLYYSSNIERTMREVATQLGVSMTAVIPVKNYSQELDLDPHTDILLLNAVLKMLRVAEGYFDNFPQDEEEKIS</sequence>
<dbReference type="PANTHER" id="PTHR14241:SF19">
    <property type="entry name" value="INTERFERON-INDUCED PROTEIN 44-LIKE ISOFORM X1-RELATED"/>
    <property type="match status" value="1"/>
</dbReference>
<dbReference type="Pfam" id="PF01926">
    <property type="entry name" value="MMR_HSR1"/>
    <property type="match status" value="1"/>
</dbReference>
<proteinExistence type="inferred from homology"/>
<dbReference type="Proteomes" id="UP001591681">
    <property type="component" value="Unassembled WGS sequence"/>
</dbReference>
<name>A0ABD1KFJ2_9TELE</name>
<feature type="domain" description="TLDc" evidence="2">
    <location>
        <begin position="2"/>
        <end position="162"/>
    </location>
</feature>
<dbReference type="AlphaFoldDB" id="A0ABD1KFJ2"/>
<dbReference type="InterPro" id="IPR027417">
    <property type="entry name" value="P-loop_NTPase"/>
</dbReference>
<dbReference type="InterPro" id="IPR006073">
    <property type="entry name" value="GTP-bd"/>
</dbReference>
<dbReference type="EMBL" id="JBHFQA010000006">
    <property type="protein sequence ID" value="KAL2097905.1"/>
    <property type="molecule type" value="Genomic_DNA"/>
</dbReference>
<dbReference type="InterPro" id="IPR006571">
    <property type="entry name" value="TLDc_dom"/>
</dbReference>